<protein>
    <submittedName>
        <fullName evidence="3">Lytic transglycosylase</fullName>
    </submittedName>
</protein>
<dbReference type="SUPFAM" id="SSF53955">
    <property type="entry name" value="Lysozyme-like"/>
    <property type="match status" value="1"/>
</dbReference>
<keyword evidence="1" id="KW-0175">Coiled coil</keyword>
<dbReference type="OrthoDB" id="9815002at2"/>
<gene>
    <name evidence="3" type="ORF">CEY16_04455</name>
</gene>
<sequence>MNYKVISFIFLSLLLISGGVILNNSYYEEQLTQLEDEKEQINKTNDSLVDQNEYLRSKETVTQEGLTMEEWQELERNADQMVTNSDGNFKKSWALFLNKKAKEYEVDPFIVYELLRVETGNTFDPELTGPETKYGHAYGMSQFMENTAPWIAEMAGLPYEKELLFDPEYSIELSIVYLDFLHHKYDNWDEALTAYHRGMGGLEKYKANKGHAASWYAVEIQEEAEKRRQVAFAN</sequence>
<dbReference type="AlphaFoldDB" id="A0A2I0QXD6"/>
<dbReference type="Proteomes" id="UP000243524">
    <property type="component" value="Unassembled WGS sequence"/>
</dbReference>
<feature type="domain" description="Transglycosylase SLT" evidence="2">
    <location>
        <begin position="98"/>
        <end position="215"/>
    </location>
</feature>
<dbReference type="PANTHER" id="PTHR37423:SF2">
    <property type="entry name" value="MEMBRANE-BOUND LYTIC MUREIN TRANSGLYCOSYLASE C"/>
    <property type="match status" value="1"/>
</dbReference>
<dbReference type="Pfam" id="PF01464">
    <property type="entry name" value="SLT"/>
    <property type="match status" value="1"/>
</dbReference>
<dbReference type="InterPro" id="IPR023346">
    <property type="entry name" value="Lysozyme-like_dom_sf"/>
</dbReference>
<reference evidence="3 4" key="1">
    <citation type="submission" date="2017-06" db="EMBL/GenBank/DDBJ databases">
        <title>the draft geome sequence of Illustriluteabacillus marina B3227.</title>
        <authorList>
            <person name="He R.-H."/>
            <person name="Du Z.-J."/>
        </authorList>
    </citation>
    <scope>NUCLEOTIDE SEQUENCE [LARGE SCALE GENOMIC DNA]</scope>
    <source>
        <strain evidence="3 4">B3227</strain>
    </source>
</reference>
<proteinExistence type="predicted"/>
<dbReference type="EMBL" id="PJNH01000001">
    <property type="protein sequence ID" value="PKR79006.1"/>
    <property type="molecule type" value="Genomic_DNA"/>
</dbReference>
<dbReference type="PANTHER" id="PTHR37423">
    <property type="entry name" value="SOLUBLE LYTIC MUREIN TRANSGLYCOSYLASE-RELATED"/>
    <property type="match status" value="1"/>
</dbReference>
<feature type="coiled-coil region" evidence="1">
    <location>
        <begin position="24"/>
        <end position="51"/>
    </location>
</feature>
<name>A0A2I0QXD6_9BACI</name>
<dbReference type="Gene3D" id="1.10.530.10">
    <property type="match status" value="1"/>
</dbReference>
<evidence type="ECO:0000313" key="3">
    <source>
        <dbReference type="EMBL" id="PKR79006.1"/>
    </source>
</evidence>
<accession>A0A2I0QXD6</accession>
<dbReference type="InterPro" id="IPR008258">
    <property type="entry name" value="Transglycosylase_SLT_dom_1"/>
</dbReference>
<comment type="caution">
    <text evidence="3">The sequence shown here is derived from an EMBL/GenBank/DDBJ whole genome shotgun (WGS) entry which is preliminary data.</text>
</comment>
<dbReference type="RefSeq" id="WP_101330750.1">
    <property type="nucleotide sequence ID" value="NZ_PJNH01000001.1"/>
</dbReference>
<organism evidence="3 4">
    <name type="scientific">Halalkalibacillus sediminis</name>
    <dbReference type="NCBI Taxonomy" id="2018042"/>
    <lineage>
        <taxon>Bacteria</taxon>
        <taxon>Bacillati</taxon>
        <taxon>Bacillota</taxon>
        <taxon>Bacilli</taxon>
        <taxon>Bacillales</taxon>
        <taxon>Bacillaceae</taxon>
        <taxon>Halalkalibacillus</taxon>
    </lineage>
</organism>
<evidence type="ECO:0000256" key="1">
    <source>
        <dbReference type="SAM" id="Coils"/>
    </source>
</evidence>
<evidence type="ECO:0000259" key="2">
    <source>
        <dbReference type="Pfam" id="PF01464"/>
    </source>
</evidence>
<keyword evidence="4" id="KW-1185">Reference proteome</keyword>
<evidence type="ECO:0000313" key="4">
    <source>
        <dbReference type="Proteomes" id="UP000243524"/>
    </source>
</evidence>